<accession>A0A146KSF2</accession>
<reference evidence="2" key="1">
    <citation type="journal article" date="2016" name="Gigascience">
        <title>De novo construction of an expanded transcriptome assembly for the western tarnished plant bug, Lygus hesperus.</title>
        <authorList>
            <person name="Tassone E.E."/>
            <person name="Geib S.M."/>
            <person name="Hall B."/>
            <person name="Fabrick J.A."/>
            <person name="Brent C.S."/>
            <person name="Hull J.J."/>
        </authorList>
    </citation>
    <scope>NUCLEOTIDE SEQUENCE</scope>
</reference>
<gene>
    <name evidence="2" type="ORF">g.19184</name>
</gene>
<evidence type="ECO:0000313" key="2">
    <source>
        <dbReference type="EMBL" id="JAP98151.1"/>
    </source>
</evidence>
<proteinExistence type="predicted"/>
<dbReference type="EMBL" id="GDHC01020477">
    <property type="protein sequence ID" value="JAP98151.1"/>
    <property type="molecule type" value="Transcribed_RNA"/>
</dbReference>
<protein>
    <submittedName>
        <fullName evidence="2">Uncharacterized protein</fullName>
    </submittedName>
</protein>
<sequence>SFCTLLKDSSTFGSSGKQWYCSRTTSCSRLVRQVTCHDSKNDNSNINNKDNCENIERHSAMLHRNDLPTLPRLSALVVVCHRVVVIQIGVLRLATRPTLQCTATPIVKRCILDYHDDCVVVTVVPLTVVTEVHHPLQPSVRSNNKRHSCHISNSSSSSSS</sequence>
<feature type="non-terminal residue" evidence="2">
    <location>
        <position position="1"/>
    </location>
</feature>
<organism evidence="2">
    <name type="scientific">Lygus hesperus</name>
    <name type="common">Western plant bug</name>
    <dbReference type="NCBI Taxonomy" id="30085"/>
    <lineage>
        <taxon>Eukaryota</taxon>
        <taxon>Metazoa</taxon>
        <taxon>Ecdysozoa</taxon>
        <taxon>Arthropoda</taxon>
        <taxon>Hexapoda</taxon>
        <taxon>Insecta</taxon>
        <taxon>Pterygota</taxon>
        <taxon>Neoptera</taxon>
        <taxon>Paraneoptera</taxon>
        <taxon>Hemiptera</taxon>
        <taxon>Heteroptera</taxon>
        <taxon>Panheteroptera</taxon>
        <taxon>Cimicomorpha</taxon>
        <taxon>Miridae</taxon>
        <taxon>Mirini</taxon>
        <taxon>Lygus</taxon>
    </lineage>
</organism>
<feature type="region of interest" description="Disordered" evidence="1">
    <location>
        <begin position="139"/>
        <end position="160"/>
    </location>
</feature>
<name>A0A146KSF2_LYGHE</name>
<feature type="non-terminal residue" evidence="2">
    <location>
        <position position="160"/>
    </location>
</feature>
<dbReference type="AlphaFoldDB" id="A0A146KSF2"/>
<evidence type="ECO:0000256" key="1">
    <source>
        <dbReference type="SAM" id="MobiDB-lite"/>
    </source>
</evidence>